<dbReference type="SMART" id="SM00851">
    <property type="entry name" value="MGS"/>
    <property type="match status" value="1"/>
</dbReference>
<evidence type="ECO:0000256" key="6">
    <source>
        <dbReference type="ARBA" id="ARBA00022801"/>
    </source>
</evidence>
<comment type="similarity">
    <text evidence="3 10">Belongs to the PurH family.</text>
</comment>
<dbReference type="InterPro" id="IPR011607">
    <property type="entry name" value="MGS-like_dom"/>
</dbReference>
<keyword evidence="13" id="KW-1185">Reference proteome</keyword>
<evidence type="ECO:0000256" key="3">
    <source>
        <dbReference type="ARBA" id="ARBA00007667"/>
    </source>
</evidence>
<comment type="catalytic activity">
    <reaction evidence="8 10">
        <text>(6R)-10-formyltetrahydrofolate + 5-amino-1-(5-phospho-beta-D-ribosyl)imidazole-4-carboxamide = 5-formamido-1-(5-phospho-D-ribosyl)imidazole-4-carboxamide + (6S)-5,6,7,8-tetrahydrofolate</text>
        <dbReference type="Rhea" id="RHEA:22192"/>
        <dbReference type="ChEBI" id="CHEBI:57453"/>
        <dbReference type="ChEBI" id="CHEBI:58467"/>
        <dbReference type="ChEBI" id="CHEBI:58475"/>
        <dbReference type="ChEBI" id="CHEBI:195366"/>
        <dbReference type="EC" id="2.1.2.3"/>
    </reaction>
</comment>
<dbReference type="InterPro" id="IPR024051">
    <property type="entry name" value="AICAR_Tfase_dup_dom_sf"/>
</dbReference>
<dbReference type="NCBIfam" id="TIGR00355">
    <property type="entry name" value="purH"/>
    <property type="match status" value="1"/>
</dbReference>
<dbReference type="FunFam" id="3.40.50.1380:FF:000001">
    <property type="entry name" value="Bifunctional purine biosynthesis protein PurH"/>
    <property type="match status" value="1"/>
</dbReference>
<dbReference type="SMART" id="SM00798">
    <property type="entry name" value="AICARFT_IMPCHas"/>
    <property type="match status" value="1"/>
</dbReference>
<dbReference type="PIRSF" id="PIRSF000414">
    <property type="entry name" value="AICARFT_IMPCHas"/>
    <property type="match status" value="1"/>
</dbReference>
<accession>A0AAW6U3Y3</accession>
<evidence type="ECO:0000256" key="5">
    <source>
        <dbReference type="ARBA" id="ARBA00022755"/>
    </source>
</evidence>
<dbReference type="RefSeq" id="WP_282838996.1">
    <property type="nucleotide sequence ID" value="NZ_JASCXW010000006.1"/>
</dbReference>
<dbReference type="GO" id="GO:0005829">
    <property type="term" value="C:cytosol"/>
    <property type="evidence" value="ECO:0007669"/>
    <property type="project" value="TreeGrafter"/>
</dbReference>
<keyword evidence="5 10" id="KW-0658">Purine biosynthesis</keyword>
<keyword evidence="6 10" id="KW-0378">Hydrolase</keyword>
<dbReference type="FunFam" id="3.40.140.20:FF:000002">
    <property type="entry name" value="Bifunctional purine biosynthesis protein PurH"/>
    <property type="match status" value="1"/>
</dbReference>
<dbReference type="SUPFAM" id="SSF53927">
    <property type="entry name" value="Cytidine deaminase-like"/>
    <property type="match status" value="1"/>
</dbReference>
<dbReference type="HAMAP" id="MF_00139">
    <property type="entry name" value="PurH"/>
    <property type="match status" value="1"/>
</dbReference>
<proteinExistence type="inferred from homology"/>
<name>A0AAW6U3Y3_9MOLU</name>
<dbReference type="CDD" id="cd01421">
    <property type="entry name" value="IMPCH"/>
    <property type="match status" value="1"/>
</dbReference>
<comment type="domain">
    <text evidence="10">The IMP cyclohydrolase activity resides in the N-terminal region.</text>
</comment>
<dbReference type="AlphaFoldDB" id="A0AAW6U3Y3"/>
<dbReference type="SUPFAM" id="SSF52335">
    <property type="entry name" value="Methylglyoxal synthase-like"/>
    <property type="match status" value="1"/>
</dbReference>
<dbReference type="GO" id="GO:0003937">
    <property type="term" value="F:IMP cyclohydrolase activity"/>
    <property type="evidence" value="ECO:0007669"/>
    <property type="project" value="UniProtKB-UniRule"/>
</dbReference>
<feature type="domain" description="MGS-like" evidence="11">
    <location>
        <begin position="1"/>
        <end position="144"/>
    </location>
</feature>
<dbReference type="EMBL" id="JASCXW010000006">
    <property type="protein sequence ID" value="MDI6452580.1"/>
    <property type="molecule type" value="Genomic_DNA"/>
</dbReference>
<dbReference type="Gene3D" id="3.40.140.20">
    <property type="match status" value="2"/>
</dbReference>
<dbReference type="Gene3D" id="3.40.50.1380">
    <property type="entry name" value="Methylglyoxal synthase-like domain"/>
    <property type="match status" value="1"/>
</dbReference>
<dbReference type="InterPro" id="IPR016193">
    <property type="entry name" value="Cytidine_deaminase-like"/>
</dbReference>
<dbReference type="GO" id="GO:0006189">
    <property type="term" value="P:'de novo' IMP biosynthetic process"/>
    <property type="evidence" value="ECO:0007669"/>
    <property type="project" value="UniProtKB-UniRule"/>
</dbReference>
<dbReference type="GO" id="GO:0004643">
    <property type="term" value="F:phosphoribosylaminoimidazolecarboxamide formyltransferase activity"/>
    <property type="evidence" value="ECO:0007669"/>
    <property type="project" value="UniProtKB-UniRule"/>
</dbReference>
<dbReference type="PANTHER" id="PTHR11692">
    <property type="entry name" value="BIFUNCTIONAL PURINE BIOSYNTHESIS PROTEIN PURH"/>
    <property type="match status" value="1"/>
</dbReference>
<dbReference type="FunFam" id="3.40.140.20:FF:000001">
    <property type="entry name" value="Bifunctional purine biosynthesis protein PurH"/>
    <property type="match status" value="1"/>
</dbReference>
<organism evidence="12 13">
    <name type="scientific">Peloplasma aerotolerans</name>
    <dbReference type="NCBI Taxonomy" id="3044389"/>
    <lineage>
        <taxon>Bacteria</taxon>
        <taxon>Bacillati</taxon>
        <taxon>Mycoplasmatota</taxon>
        <taxon>Mollicutes</taxon>
        <taxon>Acholeplasmatales</taxon>
        <taxon>Acholeplasmataceae</taxon>
        <taxon>Peloplasma</taxon>
    </lineage>
</organism>
<dbReference type="Pfam" id="PF01808">
    <property type="entry name" value="AICARFT_IMPCHas"/>
    <property type="match status" value="1"/>
</dbReference>
<evidence type="ECO:0000256" key="9">
    <source>
        <dbReference type="ARBA" id="ARBA00050687"/>
    </source>
</evidence>
<evidence type="ECO:0000313" key="13">
    <source>
        <dbReference type="Proteomes" id="UP001431532"/>
    </source>
</evidence>
<evidence type="ECO:0000256" key="7">
    <source>
        <dbReference type="ARBA" id="ARBA00023268"/>
    </source>
</evidence>
<protein>
    <recommendedName>
        <fullName evidence="10">Bifunctional purine biosynthesis protein PurH</fullName>
    </recommendedName>
    <domain>
        <recommendedName>
            <fullName evidence="10">Phosphoribosylaminoimidazolecarboxamide formyltransferase</fullName>
            <ecNumber evidence="10">2.1.2.3</ecNumber>
        </recommendedName>
        <alternativeName>
            <fullName evidence="10">AICAR transformylase</fullName>
        </alternativeName>
    </domain>
    <domain>
        <recommendedName>
            <fullName evidence="10">IMP cyclohydrolase</fullName>
            <ecNumber evidence="10">3.5.4.10</ecNumber>
        </recommendedName>
        <alternativeName>
            <fullName evidence="10">ATIC</fullName>
        </alternativeName>
        <alternativeName>
            <fullName evidence="10">IMP synthase</fullName>
        </alternativeName>
        <alternativeName>
            <fullName evidence="10">Inosinicase</fullName>
        </alternativeName>
    </domain>
</protein>
<dbReference type="Pfam" id="PF02142">
    <property type="entry name" value="MGS"/>
    <property type="match status" value="1"/>
</dbReference>
<reference evidence="12" key="1">
    <citation type="submission" date="2023-05" db="EMBL/GenBank/DDBJ databases">
        <title>Mariniplasma microaerophilum sp. nov., a novel anaerobic mollicute isolated from terrestrial mud volcano, Taman Peninsula, Russia.</title>
        <authorList>
            <person name="Khomyakova M.A."/>
            <person name="Merkel A.Y."/>
            <person name="Slobodkin A.I."/>
        </authorList>
    </citation>
    <scope>NUCLEOTIDE SEQUENCE</scope>
    <source>
        <strain evidence="12">M4Ah</strain>
    </source>
</reference>
<dbReference type="InterPro" id="IPR002695">
    <property type="entry name" value="PurH-like"/>
</dbReference>
<evidence type="ECO:0000256" key="4">
    <source>
        <dbReference type="ARBA" id="ARBA00022679"/>
    </source>
</evidence>
<dbReference type="NCBIfam" id="NF002049">
    <property type="entry name" value="PRK00881.1"/>
    <property type="match status" value="1"/>
</dbReference>
<sequence length="504" mass="56620">MKQALISVSNKTGLIDFAQQLIEKKYQIISTGGTYKHLVEASIPCKMIDEVTGFPEIFDGRVKTLHPKIHGGLLGIRDHEKHQIEAKQNNIEWIDMVVVNLYPFKETVNMKNKTDEDIIEQIDIGGPSMLRSAAKNHRYVTVVSDVNDYDQVIKNMDEDGNTSYDLRRELAAKVYQLTASYDAYIATYLTKENYPEKLTLTYEKKQELRYGENPHQSSCFYVSSQDIPYSISSAIQLHGKALSYNNIQDAEACLNMLKTFETHTVVAVKHMNPCGIGTDDHLHKAWEKAYNSDPTSIFGGIVALSGIVDIHLAKQLGNIFLEVILAPDFTDEALEHLRQKKNIRLMKIKTGILEHQKEYKSVSGGLLIQDEDQELFDMLSFPTKAKPLEKDIEEMIFAYRVVKFVKSNAIVLTKDFQTIGIGAGQMNRVGAAKIAIEQAKEKAKDAYLASDAFFPMPDTVELAIKAGVKAIIQPGGSIKDQESIDLCDAHGIPMVFTAMRHFKH</sequence>
<comment type="catalytic activity">
    <reaction evidence="9 10">
        <text>IMP + H2O = 5-formamido-1-(5-phospho-D-ribosyl)imidazole-4-carboxamide</text>
        <dbReference type="Rhea" id="RHEA:18445"/>
        <dbReference type="ChEBI" id="CHEBI:15377"/>
        <dbReference type="ChEBI" id="CHEBI:58053"/>
        <dbReference type="ChEBI" id="CHEBI:58467"/>
        <dbReference type="EC" id="3.5.4.10"/>
    </reaction>
</comment>
<keyword evidence="4 10" id="KW-0808">Transferase</keyword>
<comment type="pathway">
    <text evidence="1 10">Purine metabolism; IMP biosynthesis via de novo pathway; IMP from 5-formamido-1-(5-phospho-D-ribosyl)imidazole-4-carboxamide: step 1/1.</text>
</comment>
<dbReference type="PROSITE" id="PS51855">
    <property type="entry name" value="MGS"/>
    <property type="match status" value="1"/>
</dbReference>
<dbReference type="EC" id="2.1.2.3" evidence="10"/>
<evidence type="ECO:0000256" key="8">
    <source>
        <dbReference type="ARBA" id="ARBA00050488"/>
    </source>
</evidence>
<dbReference type="EC" id="3.5.4.10" evidence="10"/>
<evidence type="ECO:0000256" key="2">
    <source>
        <dbReference type="ARBA" id="ARBA00004954"/>
    </source>
</evidence>
<dbReference type="InterPro" id="IPR036914">
    <property type="entry name" value="MGS-like_dom_sf"/>
</dbReference>
<gene>
    <name evidence="10 12" type="primary">purH</name>
    <name evidence="12" type="ORF">QJ521_03285</name>
</gene>
<keyword evidence="7 10" id="KW-0511">Multifunctional enzyme</keyword>
<evidence type="ECO:0000313" key="12">
    <source>
        <dbReference type="EMBL" id="MDI6452580.1"/>
    </source>
</evidence>
<dbReference type="PANTHER" id="PTHR11692:SF0">
    <property type="entry name" value="BIFUNCTIONAL PURINE BIOSYNTHESIS PROTEIN ATIC"/>
    <property type="match status" value="1"/>
</dbReference>
<dbReference type="Proteomes" id="UP001431532">
    <property type="component" value="Unassembled WGS sequence"/>
</dbReference>
<evidence type="ECO:0000259" key="11">
    <source>
        <dbReference type="PROSITE" id="PS51855"/>
    </source>
</evidence>
<evidence type="ECO:0000256" key="1">
    <source>
        <dbReference type="ARBA" id="ARBA00004844"/>
    </source>
</evidence>
<comment type="pathway">
    <text evidence="2 10">Purine metabolism; IMP biosynthesis via de novo pathway; 5-formamido-1-(5-phospho-D-ribosyl)imidazole-4-carboxamide from 5-amino-1-(5-phospho-D-ribosyl)imidazole-4-carboxamide (10-formyl THF route): step 1/1.</text>
</comment>
<evidence type="ECO:0000256" key="10">
    <source>
        <dbReference type="HAMAP-Rule" id="MF_00139"/>
    </source>
</evidence>
<comment type="caution">
    <text evidence="12">The sequence shown here is derived from an EMBL/GenBank/DDBJ whole genome shotgun (WGS) entry which is preliminary data.</text>
</comment>